<evidence type="ECO:0000313" key="3">
    <source>
        <dbReference type="Proteomes" id="UP001175226"/>
    </source>
</evidence>
<dbReference type="Proteomes" id="UP001175226">
    <property type="component" value="Unassembled WGS sequence"/>
</dbReference>
<feature type="region of interest" description="Disordered" evidence="1">
    <location>
        <begin position="212"/>
        <end position="315"/>
    </location>
</feature>
<evidence type="ECO:0000313" key="2">
    <source>
        <dbReference type="EMBL" id="KAK0436199.1"/>
    </source>
</evidence>
<feature type="compositionally biased region" description="Pro residues" evidence="1">
    <location>
        <begin position="305"/>
        <end position="315"/>
    </location>
</feature>
<gene>
    <name evidence="2" type="ORF">EV421DRAFT_1981188</name>
</gene>
<dbReference type="AlphaFoldDB" id="A0AA39J5U0"/>
<feature type="compositionally biased region" description="Basic and acidic residues" evidence="1">
    <location>
        <begin position="233"/>
        <end position="242"/>
    </location>
</feature>
<evidence type="ECO:0000256" key="1">
    <source>
        <dbReference type="SAM" id="MobiDB-lite"/>
    </source>
</evidence>
<sequence length="315" mass="34877">MSPSVRPKKSKDGSDVPNYRTDWTLESCCPTSLTEDDLMLITVFNLRLEEQLSQLEKMKMCEALLVIAEPWDSERLPKFMAWGSDHRSSVYLGASYIEYDLGGEITAPTHPNWPRVSQSARQHMLSEFIATVVVCVHELALQYFYTIKNLREAVSAGKKGLNDDEKLSDDLKRHRVGGSLVIRHEILEDEVDKGGADSSNDTDATLVDDGPVQYLVEPPSSPKSPSRSLGSILEKHTCDIPRRPSGMEVDTPSYSPREDRSSGSSPRLSDDNSPPPLIPLNYPEGSASGSKDEDVEMQAICSSNKPPPSPRIAQF</sequence>
<name>A0AA39J5U0_9AGAR</name>
<organism evidence="2 3">
    <name type="scientific">Armillaria borealis</name>
    <dbReference type="NCBI Taxonomy" id="47425"/>
    <lineage>
        <taxon>Eukaryota</taxon>
        <taxon>Fungi</taxon>
        <taxon>Dikarya</taxon>
        <taxon>Basidiomycota</taxon>
        <taxon>Agaricomycotina</taxon>
        <taxon>Agaricomycetes</taxon>
        <taxon>Agaricomycetidae</taxon>
        <taxon>Agaricales</taxon>
        <taxon>Marasmiineae</taxon>
        <taxon>Physalacriaceae</taxon>
        <taxon>Armillaria</taxon>
    </lineage>
</organism>
<comment type="caution">
    <text evidence="2">The sequence shown here is derived from an EMBL/GenBank/DDBJ whole genome shotgun (WGS) entry which is preliminary data.</text>
</comment>
<dbReference type="EMBL" id="JAUEPT010000056">
    <property type="protein sequence ID" value="KAK0436199.1"/>
    <property type="molecule type" value="Genomic_DNA"/>
</dbReference>
<proteinExistence type="predicted"/>
<reference evidence="2" key="1">
    <citation type="submission" date="2023-06" db="EMBL/GenBank/DDBJ databases">
        <authorList>
            <consortium name="Lawrence Berkeley National Laboratory"/>
            <person name="Ahrendt S."/>
            <person name="Sahu N."/>
            <person name="Indic B."/>
            <person name="Wong-Bajracharya J."/>
            <person name="Merenyi Z."/>
            <person name="Ke H.-M."/>
            <person name="Monk M."/>
            <person name="Kocsube S."/>
            <person name="Drula E."/>
            <person name="Lipzen A."/>
            <person name="Balint B."/>
            <person name="Henrissat B."/>
            <person name="Andreopoulos B."/>
            <person name="Martin F.M."/>
            <person name="Harder C.B."/>
            <person name="Rigling D."/>
            <person name="Ford K.L."/>
            <person name="Foster G.D."/>
            <person name="Pangilinan J."/>
            <person name="Papanicolaou A."/>
            <person name="Barry K."/>
            <person name="LaButti K."/>
            <person name="Viragh M."/>
            <person name="Koriabine M."/>
            <person name="Yan M."/>
            <person name="Riley R."/>
            <person name="Champramary S."/>
            <person name="Plett K.L."/>
            <person name="Tsai I.J."/>
            <person name="Slot J."/>
            <person name="Sipos G."/>
            <person name="Plett J."/>
            <person name="Nagy L.G."/>
            <person name="Grigoriev I.V."/>
        </authorList>
    </citation>
    <scope>NUCLEOTIDE SEQUENCE</scope>
    <source>
        <strain evidence="2">FPL87.14</strain>
    </source>
</reference>
<keyword evidence="3" id="KW-1185">Reference proteome</keyword>
<protein>
    <submittedName>
        <fullName evidence="2">Uncharacterized protein</fullName>
    </submittedName>
</protein>
<accession>A0AA39J5U0</accession>